<dbReference type="PANTHER" id="PTHR30069:SF29">
    <property type="entry name" value="HEMOGLOBIN AND HEMOGLOBIN-HAPTOGLOBIN-BINDING PROTEIN 1-RELATED"/>
    <property type="match status" value="1"/>
</dbReference>
<keyword evidence="2" id="KW-0812">Transmembrane</keyword>
<accession>A0A081PIR4</accession>
<dbReference type="RefSeq" id="WP_037439311.1">
    <property type="nucleotide sequence ID" value="NZ_JNFF01000033.1"/>
</dbReference>
<comment type="subcellular location">
    <subcellularLocation>
        <location evidence="2">Cell outer membrane</location>
        <topology evidence="2">Multi-pass membrane protein</topology>
    </subcellularLocation>
</comment>
<dbReference type="GO" id="GO:0009279">
    <property type="term" value="C:cell outer membrane"/>
    <property type="evidence" value="ECO:0007669"/>
    <property type="project" value="UniProtKB-SubCell"/>
</dbReference>
<gene>
    <name evidence="5" type="ORF">N180_05020</name>
</gene>
<keyword evidence="6" id="KW-1185">Reference proteome</keyword>
<keyword evidence="2" id="KW-1134">Transmembrane beta strand</keyword>
<keyword evidence="2" id="KW-0813">Transport</keyword>
<dbReference type="SUPFAM" id="SSF56935">
    <property type="entry name" value="Porins"/>
    <property type="match status" value="1"/>
</dbReference>
<evidence type="ECO:0000259" key="4">
    <source>
        <dbReference type="Pfam" id="PF07715"/>
    </source>
</evidence>
<dbReference type="OrthoDB" id="9768177at2"/>
<protein>
    <recommendedName>
        <fullName evidence="4">TonB-dependent receptor plug domain-containing protein</fullName>
    </recommendedName>
</protein>
<keyword evidence="1 3" id="KW-0732">Signal</keyword>
<dbReference type="eggNOG" id="COG4206">
    <property type="taxonomic scope" value="Bacteria"/>
</dbReference>
<name>A0A081PIR4_9SPHI</name>
<dbReference type="SUPFAM" id="SSF49464">
    <property type="entry name" value="Carboxypeptidase regulatory domain-like"/>
    <property type="match status" value="1"/>
</dbReference>
<evidence type="ECO:0000313" key="5">
    <source>
        <dbReference type="EMBL" id="KEQ30587.1"/>
    </source>
</evidence>
<proteinExistence type="inferred from homology"/>
<evidence type="ECO:0000256" key="1">
    <source>
        <dbReference type="ARBA" id="ARBA00022729"/>
    </source>
</evidence>
<dbReference type="Gene3D" id="2.170.130.10">
    <property type="entry name" value="TonB-dependent receptor, plug domain"/>
    <property type="match status" value="1"/>
</dbReference>
<evidence type="ECO:0000256" key="2">
    <source>
        <dbReference type="PROSITE-ProRule" id="PRU01360"/>
    </source>
</evidence>
<dbReference type="FunFam" id="2.60.40.1120:FF:000003">
    <property type="entry name" value="Outer membrane protein Omp121"/>
    <property type="match status" value="1"/>
</dbReference>
<feature type="chain" id="PRO_5001761943" description="TonB-dependent receptor plug domain-containing protein" evidence="3">
    <location>
        <begin position="21"/>
        <end position="261"/>
    </location>
</feature>
<sequence>MKRVLLVFMVLFTCYSVADAQTKKITGTVIGQDDNQPIPGASIKVEGSTAGTVTDGKGNFSLQVPQNSTLVISFIGYSNKTIKVTGDSNYKILLGEDSKKLEEVVVTSFGIARDKKTLGYGVSKVSGESLTKSPTPDITNALAGKVAGVQISGSGGGFTSSNVTIRGFSSIARSNQPLYVIDGVPIDNGGGSNTVNAGVASSSRASDVNPEDIESINVLKGAAATVLYGSRAASGVILITTKKGKKVDVARCPLLLIQQSG</sequence>
<reference evidence="5 6" key="1">
    <citation type="journal article" date="1992" name="Int. J. Syst. Bacteriol.">
        <title>Sphingobacterium antarcticus sp. nov. a Psychrotrophic Bacterium from the Soils of Schirmacher Oasis, Antarctica.</title>
        <authorList>
            <person name="Shivaji S."/>
            <person name="Ray M.K."/>
            <person name="Rao N.S."/>
            <person name="Saiserr L."/>
            <person name="Jagannadham M.V."/>
            <person name="Kumar G.S."/>
            <person name="Reddy G."/>
            <person name="Bhargava P.M."/>
        </authorList>
    </citation>
    <scope>NUCLEOTIDE SEQUENCE [LARGE SCALE GENOMIC DNA]</scope>
    <source>
        <strain evidence="5 6">4BY</strain>
    </source>
</reference>
<dbReference type="Gene3D" id="2.60.40.1120">
    <property type="entry name" value="Carboxypeptidase-like, regulatory domain"/>
    <property type="match status" value="1"/>
</dbReference>
<dbReference type="InterPro" id="IPR037066">
    <property type="entry name" value="Plug_dom_sf"/>
</dbReference>
<dbReference type="GO" id="GO:0015344">
    <property type="term" value="F:siderophore uptake transmembrane transporter activity"/>
    <property type="evidence" value="ECO:0007669"/>
    <property type="project" value="TreeGrafter"/>
</dbReference>
<dbReference type="AlphaFoldDB" id="A0A081PIR4"/>
<dbReference type="EMBL" id="JNFF01000033">
    <property type="protein sequence ID" value="KEQ30587.1"/>
    <property type="molecule type" value="Genomic_DNA"/>
</dbReference>
<dbReference type="Pfam" id="PF13715">
    <property type="entry name" value="CarbopepD_reg_2"/>
    <property type="match status" value="1"/>
</dbReference>
<dbReference type="GO" id="GO:0044718">
    <property type="term" value="P:siderophore transmembrane transport"/>
    <property type="evidence" value="ECO:0007669"/>
    <property type="project" value="TreeGrafter"/>
</dbReference>
<dbReference type="Proteomes" id="UP000028007">
    <property type="component" value="Unassembled WGS sequence"/>
</dbReference>
<dbReference type="InterPro" id="IPR008969">
    <property type="entry name" value="CarboxyPept-like_regulatory"/>
</dbReference>
<evidence type="ECO:0000256" key="3">
    <source>
        <dbReference type="SAM" id="SignalP"/>
    </source>
</evidence>
<dbReference type="Pfam" id="PF07715">
    <property type="entry name" value="Plug"/>
    <property type="match status" value="1"/>
</dbReference>
<organism evidence="5 6">
    <name type="scientific">Pedobacter antarcticus 4BY</name>
    <dbReference type="NCBI Taxonomy" id="1358423"/>
    <lineage>
        <taxon>Bacteria</taxon>
        <taxon>Pseudomonadati</taxon>
        <taxon>Bacteroidota</taxon>
        <taxon>Sphingobacteriia</taxon>
        <taxon>Sphingobacteriales</taxon>
        <taxon>Sphingobacteriaceae</taxon>
        <taxon>Pedobacter</taxon>
    </lineage>
</organism>
<dbReference type="InterPro" id="IPR039426">
    <property type="entry name" value="TonB-dep_rcpt-like"/>
</dbReference>
<dbReference type="NCBIfam" id="TIGR04057">
    <property type="entry name" value="SusC_RagA_signa"/>
    <property type="match status" value="1"/>
</dbReference>
<keyword evidence="2" id="KW-0998">Cell outer membrane</keyword>
<keyword evidence="2" id="KW-0472">Membrane</keyword>
<feature type="signal peptide" evidence="3">
    <location>
        <begin position="1"/>
        <end position="20"/>
    </location>
</feature>
<dbReference type="PANTHER" id="PTHR30069">
    <property type="entry name" value="TONB-DEPENDENT OUTER MEMBRANE RECEPTOR"/>
    <property type="match status" value="1"/>
</dbReference>
<dbReference type="InterPro" id="IPR023997">
    <property type="entry name" value="TonB-dep_OMP_SusC/RagA_CS"/>
</dbReference>
<feature type="domain" description="TonB-dependent receptor plug" evidence="4">
    <location>
        <begin position="115"/>
        <end position="236"/>
    </location>
</feature>
<comment type="similarity">
    <text evidence="2">Belongs to the TonB-dependent receptor family.</text>
</comment>
<dbReference type="PROSITE" id="PS52016">
    <property type="entry name" value="TONB_DEPENDENT_REC_3"/>
    <property type="match status" value="1"/>
</dbReference>
<dbReference type="InterPro" id="IPR012910">
    <property type="entry name" value="Plug_dom"/>
</dbReference>
<evidence type="ECO:0000313" key="6">
    <source>
        <dbReference type="Proteomes" id="UP000028007"/>
    </source>
</evidence>
<comment type="caution">
    <text evidence="5">The sequence shown here is derived from an EMBL/GenBank/DDBJ whole genome shotgun (WGS) entry which is preliminary data.</text>
</comment>